<proteinExistence type="predicted"/>
<dbReference type="InterPro" id="IPR018700">
    <property type="entry name" value="DUF2204"/>
</dbReference>
<dbReference type="SUPFAM" id="SSF81301">
    <property type="entry name" value="Nucleotidyltransferase"/>
    <property type="match status" value="1"/>
</dbReference>
<protein>
    <recommendedName>
        <fullName evidence="3">Nucleotidyltransferase family protein</fullName>
    </recommendedName>
</protein>
<dbReference type="RefSeq" id="WP_222874969.1">
    <property type="nucleotide sequence ID" value="NZ_AP023361.1"/>
</dbReference>
<dbReference type="InterPro" id="IPR043519">
    <property type="entry name" value="NT_sf"/>
</dbReference>
<evidence type="ECO:0000313" key="2">
    <source>
        <dbReference type="Proteomes" id="UP000515317"/>
    </source>
</evidence>
<accession>A0A6S6QJ72</accession>
<reference evidence="1 2" key="1">
    <citation type="submission" date="2020-08" db="EMBL/GenBank/DDBJ databases">
        <title>Genome sequence of Rhizobiales bacterium strain IZ6.</title>
        <authorList>
            <person name="Nakai R."/>
            <person name="Naganuma T."/>
        </authorList>
    </citation>
    <scope>NUCLEOTIDE SEQUENCE [LARGE SCALE GENOMIC DNA]</scope>
    <source>
        <strain evidence="1 2">IZ6</strain>
    </source>
</reference>
<evidence type="ECO:0008006" key="3">
    <source>
        <dbReference type="Google" id="ProtNLM"/>
    </source>
</evidence>
<gene>
    <name evidence="1" type="ORF">IZ6_20480</name>
</gene>
<dbReference type="Pfam" id="PF09970">
    <property type="entry name" value="DUF2204"/>
    <property type="match status" value="1"/>
</dbReference>
<name>A0A6S6QJ72_9HYPH</name>
<evidence type="ECO:0000313" key="1">
    <source>
        <dbReference type="EMBL" id="BCJ91313.1"/>
    </source>
</evidence>
<dbReference type="KEGG" id="tso:IZ6_20480"/>
<sequence length="249" mass="29062">MPSHHVAVKSMPVPPKAELFYAESLKYLKKSGIPFMVAGTYAVGSYTGIRRPTKDLDIFCRAGDYPRVLRYFQDLGHKTEIEDERWIAKVKKGRYVFDVIFNSRTAATPITDAWFAEKHTAKIYGIEVQLIAPTELVWSKIFVQNRERYDGADIAHVILKQHAEINWKRLLDYGEQYWEVLLIHILNFRFIYPTERHCVPDWLFDELMARLQNQRAMPEGKTRVCRGRLFSPPDYFIDIAEWGFADIVG</sequence>
<organism evidence="1 2">
    <name type="scientific">Terrihabitans soli</name>
    <dbReference type="NCBI Taxonomy" id="708113"/>
    <lineage>
        <taxon>Bacteria</taxon>
        <taxon>Pseudomonadati</taxon>
        <taxon>Pseudomonadota</taxon>
        <taxon>Alphaproteobacteria</taxon>
        <taxon>Hyphomicrobiales</taxon>
        <taxon>Terrihabitans</taxon>
    </lineage>
</organism>
<keyword evidence="2" id="KW-1185">Reference proteome</keyword>
<dbReference type="EMBL" id="AP023361">
    <property type="protein sequence ID" value="BCJ91313.1"/>
    <property type="molecule type" value="Genomic_DNA"/>
</dbReference>
<dbReference type="Proteomes" id="UP000515317">
    <property type="component" value="Chromosome"/>
</dbReference>
<dbReference type="Gene3D" id="3.30.460.40">
    <property type="match status" value="1"/>
</dbReference>
<dbReference type="AlphaFoldDB" id="A0A6S6QJ72"/>